<organism evidence="2 3">
    <name type="scientific">Marinoscillum luteum</name>
    <dbReference type="NCBI Taxonomy" id="861051"/>
    <lineage>
        <taxon>Bacteria</taxon>
        <taxon>Pseudomonadati</taxon>
        <taxon>Bacteroidota</taxon>
        <taxon>Cytophagia</taxon>
        <taxon>Cytophagales</taxon>
        <taxon>Reichenbachiellaceae</taxon>
        <taxon>Marinoscillum</taxon>
    </lineage>
</organism>
<dbReference type="Pfam" id="PF13858">
    <property type="entry name" value="DUF4199"/>
    <property type="match status" value="1"/>
</dbReference>
<evidence type="ECO:0000256" key="1">
    <source>
        <dbReference type="SAM" id="Phobius"/>
    </source>
</evidence>
<keyword evidence="1" id="KW-0812">Transmembrane</keyword>
<feature type="transmembrane region" description="Helical" evidence="1">
    <location>
        <begin position="146"/>
        <end position="164"/>
    </location>
</feature>
<name>A0ABW7NEY0_9BACT</name>
<gene>
    <name evidence="2" type="ORF">ACHKAR_21775</name>
</gene>
<dbReference type="Proteomes" id="UP001610063">
    <property type="component" value="Unassembled WGS sequence"/>
</dbReference>
<reference evidence="2 3" key="1">
    <citation type="journal article" date="2013" name="Int. J. Syst. Evol. Microbiol.">
        <title>Marinoscillum luteum sp. nov., isolated from marine sediment.</title>
        <authorList>
            <person name="Cha I.T."/>
            <person name="Park S.J."/>
            <person name="Kim S.J."/>
            <person name="Kim J.G."/>
            <person name="Jung M.Y."/>
            <person name="Shin K.S."/>
            <person name="Kwon K.K."/>
            <person name="Yang S.H."/>
            <person name="Seo Y.S."/>
            <person name="Rhee S.K."/>
        </authorList>
    </citation>
    <scope>NUCLEOTIDE SEQUENCE [LARGE SCALE GENOMIC DNA]</scope>
    <source>
        <strain evidence="2 3">KCTC 23939</strain>
    </source>
</reference>
<feature type="transmembrane region" description="Helical" evidence="1">
    <location>
        <begin position="7"/>
        <end position="26"/>
    </location>
</feature>
<feature type="transmembrane region" description="Helical" evidence="1">
    <location>
        <begin position="32"/>
        <end position="51"/>
    </location>
</feature>
<dbReference type="RefSeq" id="WP_395419606.1">
    <property type="nucleotide sequence ID" value="NZ_JBIPKE010000020.1"/>
</dbReference>
<comment type="caution">
    <text evidence="2">The sequence shown here is derived from an EMBL/GenBank/DDBJ whole genome shotgun (WGS) entry which is preliminary data.</text>
</comment>
<accession>A0ABW7NEY0</accession>
<proteinExistence type="predicted"/>
<evidence type="ECO:0000313" key="2">
    <source>
        <dbReference type="EMBL" id="MFH6986098.1"/>
    </source>
</evidence>
<evidence type="ECO:0000313" key="3">
    <source>
        <dbReference type="Proteomes" id="UP001610063"/>
    </source>
</evidence>
<protein>
    <submittedName>
        <fullName evidence="2">DUF4199 domain-containing protein</fullName>
    </submittedName>
</protein>
<feature type="transmembrane region" description="Helical" evidence="1">
    <location>
        <begin position="72"/>
        <end position="94"/>
    </location>
</feature>
<keyword evidence="1" id="KW-1133">Transmembrane helix</keyword>
<sequence length="169" mass="19712">MLKISIKYALICGVFITIIYHFSFLFNSNPLIDLSHLLFDLILFGLFIFFAEKEYKTYHGQGVFHFWQGMTMGFIVYTVATILFVGALMIYFQFSEDAVRNYQEAATHFLNERAEMYREQFGEAGLQEQMDEIRDVTMWDLVQSSALKKILAGFFITPVISIILRKQPK</sequence>
<dbReference type="InterPro" id="IPR025250">
    <property type="entry name" value="DUF4199"/>
</dbReference>
<dbReference type="EMBL" id="JBIPKE010000020">
    <property type="protein sequence ID" value="MFH6986098.1"/>
    <property type="molecule type" value="Genomic_DNA"/>
</dbReference>
<keyword evidence="1" id="KW-0472">Membrane</keyword>
<keyword evidence="3" id="KW-1185">Reference proteome</keyword>